<dbReference type="Pfam" id="PF03564">
    <property type="entry name" value="DUF1759"/>
    <property type="match status" value="1"/>
</dbReference>
<accession>A0A4Y2SGI1</accession>
<comment type="caution">
    <text evidence="1">The sequence shown here is derived from an EMBL/GenBank/DDBJ whole genome shotgun (WGS) entry which is preliminary data.</text>
</comment>
<dbReference type="PANTHER" id="PTHR22954">
    <property type="entry name" value="RETROVIRAL PROTEASE-RELATED"/>
    <property type="match status" value="1"/>
</dbReference>
<name>A0A4Y2SGI1_ARAVE</name>
<gene>
    <name evidence="1" type="ORF">AVEN_221086_1</name>
</gene>
<dbReference type="AlphaFoldDB" id="A0A4Y2SGI1"/>
<sequence>MASLVRSFSAGVPIRALFNNVNCAFGAAIVSKRNKTKAWYPDAEFFEQFEGPVMYPQYFPPETKWRPKRYKDDSLNLEDSDDLEESCEILVEKKTDLKKLDEGIHKLIDTESVEADVVTFEEYQEKCSRFIKRINRVLRKEKTSNKKLDESRVKPQNSVKLPKLVLEKYSGDPKKITEFWNSYESTIDKNESLNKVKKFAYLKTLLIGAASNVVASLELNEKNYDECIKTLKERFGKKDIIVSQFMNKLLNLESVKSASNVKALLRLYDEIEIAVRNLEAQGVTKGSFGQLLIPVLLKSIPEEFVLEFNRKKKSKDEICVSDLLDFLKNEIECRESTYLLCQEKKVTLPPRFEHAKFDNKKFSRNVPTAASFNAVDSRTCIFCDKYQNSFLVIKVLAKNCVDCVMTTAAMCVSRNFMLVEIAGIKVIVRNAV</sequence>
<dbReference type="OrthoDB" id="6435185at2759"/>
<organism evidence="1 2">
    <name type="scientific">Araneus ventricosus</name>
    <name type="common">Orbweaver spider</name>
    <name type="synonym">Epeira ventricosa</name>
    <dbReference type="NCBI Taxonomy" id="182803"/>
    <lineage>
        <taxon>Eukaryota</taxon>
        <taxon>Metazoa</taxon>
        <taxon>Ecdysozoa</taxon>
        <taxon>Arthropoda</taxon>
        <taxon>Chelicerata</taxon>
        <taxon>Arachnida</taxon>
        <taxon>Araneae</taxon>
        <taxon>Araneomorphae</taxon>
        <taxon>Entelegynae</taxon>
        <taxon>Araneoidea</taxon>
        <taxon>Araneidae</taxon>
        <taxon>Araneus</taxon>
    </lineage>
</organism>
<dbReference type="EMBL" id="BGPR01021421">
    <property type="protein sequence ID" value="GBN86696.1"/>
    <property type="molecule type" value="Genomic_DNA"/>
</dbReference>
<proteinExistence type="predicted"/>
<dbReference type="Proteomes" id="UP000499080">
    <property type="component" value="Unassembled WGS sequence"/>
</dbReference>
<dbReference type="InterPro" id="IPR005312">
    <property type="entry name" value="DUF1759"/>
</dbReference>
<keyword evidence="2" id="KW-1185">Reference proteome</keyword>
<reference evidence="1 2" key="1">
    <citation type="journal article" date="2019" name="Sci. Rep.">
        <title>Orb-weaving spider Araneus ventricosus genome elucidates the spidroin gene catalogue.</title>
        <authorList>
            <person name="Kono N."/>
            <person name="Nakamura H."/>
            <person name="Ohtoshi R."/>
            <person name="Moran D.A.P."/>
            <person name="Shinohara A."/>
            <person name="Yoshida Y."/>
            <person name="Fujiwara M."/>
            <person name="Mori M."/>
            <person name="Tomita M."/>
            <person name="Arakawa K."/>
        </authorList>
    </citation>
    <scope>NUCLEOTIDE SEQUENCE [LARGE SCALE GENOMIC DNA]</scope>
</reference>
<evidence type="ECO:0000313" key="1">
    <source>
        <dbReference type="EMBL" id="GBN86696.1"/>
    </source>
</evidence>
<protein>
    <submittedName>
        <fullName evidence="1">Uncharacterized protein</fullName>
    </submittedName>
</protein>
<evidence type="ECO:0000313" key="2">
    <source>
        <dbReference type="Proteomes" id="UP000499080"/>
    </source>
</evidence>
<dbReference type="PANTHER" id="PTHR22954:SF3">
    <property type="entry name" value="PROTEIN CBG08539"/>
    <property type="match status" value="1"/>
</dbReference>